<evidence type="ECO:0000256" key="6">
    <source>
        <dbReference type="PROSITE-ProRule" id="PRU10007"/>
    </source>
</evidence>
<sequence length="471" mass="52021">MPTNTSNIEAIFQQQKDNLPALKARSAQDRIAMLQRLKRAILRFRKNIVKAGAEDFGKPEAEVDIAEIMPLLSELANTSKHLQRWMKPKRVSTPITLFGASGKIVYEPKGTSLVIAPWNYPVFLSLGPVISAVAAGCSAIIKPSEFTPALSAVIREIVEDVFETNEVAVIDGEVETTTRLLELPFDHIFFTGSPNVGKIVMAAAAKNLSSVTLELGGKSPVIIDASAKLDDCIEKLVWAKFTNNGQTCIAPDYLLVHRSHEAQFSNELYERIASVYGRDVTTQQQSEDLARIVNPRHFDRVQSLLVDAKTKAEQVLGGHCDAEDCFISPTLVVEPEINAKIMQEEIFGPLLPIRFYDEIDEALDIISQQPKPLALYIFAQNQQIIDHVINNSTAGGTCINTCLLHFIHSNLPVGGVNNSGIGKSHGHYGFLAFSNERGVVRDHLSLSKQLFAPYTPRVKKILQLTLRFLGR</sequence>
<evidence type="ECO:0000256" key="2">
    <source>
        <dbReference type="ARBA" id="ARBA00023002"/>
    </source>
</evidence>
<keyword evidence="3" id="KW-0520">NAD</keyword>
<dbReference type="OrthoDB" id="9812625at2"/>
<dbReference type="InterPro" id="IPR012394">
    <property type="entry name" value="Aldehyde_DH_NAD(P)"/>
</dbReference>
<reference evidence="9 10" key="1">
    <citation type="submission" date="2018-10" db="EMBL/GenBank/DDBJ databases">
        <title>Genomic Encyclopedia of Type Strains, Phase IV (KMG-IV): sequencing the most valuable type-strain genomes for metagenomic binning, comparative biology and taxonomic classification.</title>
        <authorList>
            <person name="Goeker M."/>
        </authorList>
    </citation>
    <scope>NUCLEOTIDE SEQUENCE [LARGE SCALE GENOMIC DNA]</scope>
    <source>
        <strain evidence="9 10">DSM 25080</strain>
    </source>
</reference>
<evidence type="ECO:0000313" key="10">
    <source>
        <dbReference type="Proteomes" id="UP000267187"/>
    </source>
</evidence>
<accession>A0A3M0A9G2</accession>
<feature type="active site" evidence="5 6">
    <location>
        <position position="214"/>
    </location>
</feature>
<dbReference type="PIRSF" id="PIRSF036492">
    <property type="entry name" value="ALDH"/>
    <property type="match status" value="1"/>
</dbReference>
<dbReference type="PROSITE" id="PS00070">
    <property type="entry name" value="ALDEHYDE_DEHYDR_CYS"/>
    <property type="match status" value="1"/>
</dbReference>
<feature type="domain" description="Aldehyde dehydrogenase" evidence="8">
    <location>
        <begin position="5"/>
        <end position="436"/>
    </location>
</feature>
<dbReference type="Gene3D" id="3.40.309.10">
    <property type="entry name" value="Aldehyde Dehydrogenase, Chain A, domain 2"/>
    <property type="match status" value="1"/>
</dbReference>
<protein>
    <recommendedName>
        <fullName evidence="4">Aldehyde dehydrogenase</fullName>
    </recommendedName>
</protein>
<evidence type="ECO:0000259" key="8">
    <source>
        <dbReference type="Pfam" id="PF00171"/>
    </source>
</evidence>
<dbReference type="AlphaFoldDB" id="A0A3M0A9G2"/>
<evidence type="ECO:0000256" key="7">
    <source>
        <dbReference type="RuleBase" id="RU003345"/>
    </source>
</evidence>
<dbReference type="CDD" id="cd07134">
    <property type="entry name" value="ALDH_AlkH-like"/>
    <property type="match status" value="1"/>
</dbReference>
<proteinExistence type="inferred from homology"/>
<keyword evidence="10" id="KW-1185">Reference proteome</keyword>
<dbReference type="InterPro" id="IPR016162">
    <property type="entry name" value="Ald_DH_N"/>
</dbReference>
<evidence type="ECO:0000256" key="4">
    <source>
        <dbReference type="PIRNR" id="PIRNR036492"/>
    </source>
</evidence>
<dbReference type="Pfam" id="PF00171">
    <property type="entry name" value="Aldedh"/>
    <property type="match status" value="1"/>
</dbReference>
<dbReference type="PANTHER" id="PTHR43570">
    <property type="entry name" value="ALDEHYDE DEHYDROGENASE"/>
    <property type="match status" value="1"/>
</dbReference>
<feature type="active site" evidence="5">
    <location>
        <position position="248"/>
    </location>
</feature>
<dbReference type="InterPro" id="IPR016161">
    <property type="entry name" value="Ald_DH/histidinol_DH"/>
</dbReference>
<dbReference type="RefSeq" id="WP_121877223.1">
    <property type="nucleotide sequence ID" value="NZ_REFJ01000004.1"/>
</dbReference>
<dbReference type="SUPFAM" id="SSF53720">
    <property type="entry name" value="ALDH-like"/>
    <property type="match status" value="1"/>
</dbReference>
<dbReference type="GO" id="GO:0006081">
    <property type="term" value="P:aldehyde metabolic process"/>
    <property type="evidence" value="ECO:0007669"/>
    <property type="project" value="InterPro"/>
</dbReference>
<dbReference type="InterPro" id="IPR029510">
    <property type="entry name" value="Ald_DH_CS_GLU"/>
</dbReference>
<dbReference type="EMBL" id="REFJ01000004">
    <property type="protein sequence ID" value="RMA79468.1"/>
    <property type="molecule type" value="Genomic_DNA"/>
</dbReference>
<dbReference type="FunFam" id="3.40.309.10:FF:000003">
    <property type="entry name" value="Aldehyde dehydrogenase"/>
    <property type="match status" value="1"/>
</dbReference>
<comment type="similarity">
    <text evidence="1 4 7">Belongs to the aldehyde dehydrogenase family.</text>
</comment>
<dbReference type="Proteomes" id="UP000267187">
    <property type="component" value="Unassembled WGS sequence"/>
</dbReference>
<organism evidence="9 10">
    <name type="scientific">Umboniibacter marinipuniceus</name>
    <dbReference type="NCBI Taxonomy" id="569599"/>
    <lineage>
        <taxon>Bacteria</taxon>
        <taxon>Pseudomonadati</taxon>
        <taxon>Pseudomonadota</taxon>
        <taxon>Gammaproteobacteria</taxon>
        <taxon>Cellvibrionales</taxon>
        <taxon>Cellvibrionaceae</taxon>
        <taxon>Umboniibacter</taxon>
    </lineage>
</organism>
<evidence type="ECO:0000256" key="5">
    <source>
        <dbReference type="PIRSR" id="PIRSR036492-1"/>
    </source>
</evidence>
<comment type="caution">
    <text evidence="9">The sequence shown here is derived from an EMBL/GenBank/DDBJ whole genome shotgun (WGS) entry which is preliminary data.</text>
</comment>
<dbReference type="FunFam" id="3.40.605.10:FF:000004">
    <property type="entry name" value="Aldehyde dehydrogenase"/>
    <property type="match status" value="1"/>
</dbReference>
<dbReference type="InterPro" id="IPR016163">
    <property type="entry name" value="Ald_DH_C"/>
</dbReference>
<gene>
    <name evidence="9" type="ORF">DFR27_1909</name>
</gene>
<dbReference type="Gene3D" id="3.40.605.10">
    <property type="entry name" value="Aldehyde Dehydrogenase, Chain A, domain 1"/>
    <property type="match status" value="1"/>
</dbReference>
<evidence type="ECO:0000256" key="3">
    <source>
        <dbReference type="ARBA" id="ARBA00023027"/>
    </source>
</evidence>
<name>A0A3M0A9G2_9GAMM</name>
<evidence type="ECO:0000256" key="1">
    <source>
        <dbReference type="ARBA" id="ARBA00009986"/>
    </source>
</evidence>
<dbReference type="InterPro" id="IPR015590">
    <property type="entry name" value="Aldehyde_DH_dom"/>
</dbReference>
<dbReference type="PROSITE" id="PS00687">
    <property type="entry name" value="ALDEHYDE_DEHYDR_GLU"/>
    <property type="match status" value="1"/>
</dbReference>
<keyword evidence="2 4" id="KW-0560">Oxidoreductase</keyword>
<dbReference type="PANTHER" id="PTHR43570:SF20">
    <property type="entry name" value="ALDEHYDE DEHYDROGENASE ALDX-RELATED"/>
    <property type="match status" value="1"/>
</dbReference>
<dbReference type="GO" id="GO:0004029">
    <property type="term" value="F:aldehyde dehydrogenase (NAD+) activity"/>
    <property type="evidence" value="ECO:0007669"/>
    <property type="project" value="TreeGrafter"/>
</dbReference>
<dbReference type="InterPro" id="IPR016160">
    <property type="entry name" value="Ald_DH_CS_CYS"/>
</dbReference>
<dbReference type="GO" id="GO:0005737">
    <property type="term" value="C:cytoplasm"/>
    <property type="evidence" value="ECO:0007669"/>
    <property type="project" value="TreeGrafter"/>
</dbReference>
<evidence type="ECO:0000313" key="9">
    <source>
        <dbReference type="EMBL" id="RMA79468.1"/>
    </source>
</evidence>